<feature type="region of interest" description="Disordered" evidence="12">
    <location>
        <begin position="1023"/>
        <end position="1051"/>
    </location>
</feature>
<dbReference type="InterPro" id="IPR015699">
    <property type="entry name" value="DNA-dir_RNA_pol1_lsu_N"/>
</dbReference>
<dbReference type="Gene3D" id="4.10.860.120">
    <property type="entry name" value="RNA polymerase II, clamp domain"/>
    <property type="match status" value="1"/>
</dbReference>
<feature type="domain" description="RNA polymerase N-terminal" evidence="13">
    <location>
        <begin position="344"/>
        <end position="713"/>
    </location>
</feature>
<dbReference type="Gene3D" id="1.10.274.100">
    <property type="entry name" value="RNA polymerase Rpb1, domain 3"/>
    <property type="match status" value="1"/>
</dbReference>
<dbReference type="CDD" id="cd01435">
    <property type="entry name" value="RNAP_I_RPA1_N"/>
    <property type="match status" value="1"/>
</dbReference>
<dbReference type="GO" id="GO:0003677">
    <property type="term" value="F:DNA binding"/>
    <property type="evidence" value="ECO:0007669"/>
    <property type="project" value="InterPro"/>
</dbReference>
<dbReference type="InterPro" id="IPR007080">
    <property type="entry name" value="RNA_pol_Rpb1_1"/>
</dbReference>
<reference evidence="14" key="1">
    <citation type="submission" date="2013-12" db="EMBL/GenBank/DDBJ databases">
        <authorList>
            <person name="Omoto C.K."/>
            <person name="Sibley D."/>
            <person name="Venepally P."/>
            <person name="Hadjithomas M."/>
            <person name="Karamycheva S."/>
            <person name="Brunk B."/>
            <person name="Roos D."/>
            <person name="Caler E."/>
            <person name="Lorenzi H."/>
        </authorList>
    </citation>
    <scope>NUCLEOTIDE SEQUENCE</scope>
</reference>
<keyword evidence="10" id="KW-0539">Nucleus</keyword>
<keyword evidence="7" id="KW-0862">Zinc</keyword>
<evidence type="ECO:0000256" key="12">
    <source>
        <dbReference type="SAM" id="MobiDB-lite"/>
    </source>
</evidence>
<feature type="compositionally biased region" description="Polar residues" evidence="12">
    <location>
        <begin position="1042"/>
        <end position="1051"/>
    </location>
</feature>
<dbReference type="GO" id="GO:0006351">
    <property type="term" value="P:DNA-templated transcription"/>
    <property type="evidence" value="ECO:0007669"/>
    <property type="project" value="InterPro"/>
</dbReference>
<organism evidence="14 15">
    <name type="scientific">Gregarina niphandrodes</name>
    <name type="common">Septate eugregarine</name>
    <dbReference type="NCBI Taxonomy" id="110365"/>
    <lineage>
        <taxon>Eukaryota</taxon>
        <taxon>Sar</taxon>
        <taxon>Alveolata</taxon>
        <taxon>Apicomplexa</taxon>
        <taxon>Conoidasida</taxon>
        <taxon>Gregarinasina</taxon>
        <taxon>Eugregarinorida</taxon>
        <taxon>Gregarinidae</taxon>
        <taxon>Gregarina</taxon>
    </lineage>
</organism>
<dbReference type="GO" id="GO:0046872">
    <property type="term" value="F:metal ion binding"/>
    <property type="evidence" value="ECO:0007669"/>
    <property type="project" value="UniProtKB-KW"/>
</dbReference>
<evidence type="ECO:0000256" key="4">
    <source>
        <dbReference type="ARBA" id="ARBA00022679"/>
    </source>
</evidence>
<sequence length="1217" mass="136094">MSFDANGVICTDINKASFQLLSEEDVKKTAVCRIFSTVIYDGEQAKLGGIHDPRLGPMDSEPRRGDPSCVTCGGRDDCPGHLGYIQLYQPLYHPLFMPTLVRLLKGTCLLCRRLKIDPGLATMYLKKFQMVQMGALQMLEEFEQLSSMSSGGRYEQSSLAERRVEMRRLLADMKVLEEKQRKEGKLLNLEEDISVSSSSIENWRRITRDLYDRCAQSHCTHCGRKFSSVIHKKDLDSNVEIQWNFDADCPVDRNILLKMLDAQEEIERVGDDSIGTVRDARNVANIDDEEIAKDHQTLGRRGRSMGAVNLQAYQIYPIMRDLYNSPDRPLLHFLIPATAKHGARFFFMNVIPVSSNKFRPKAKSLGFGSSADAGAKADEEGGILHPRSAALLEILQENAKIGFALGALRYFDPEAHFAKDEGSLDAAFSMKDKDGVKKAIEDHKGNYSLLHQYCRQTQEKINAYIDSTKTNTRNPPPAIRQWMEKKSGAIRQKMMGKRVNFAARTTIAPDAQINTNEIGIPIPFAMKLSIAEHAVPHNVDLLCKLIMNGSKTYPGCNMIIEPSGRRLDLTRRELTESQKRMQCKLLRNHVQHQMHSAQNSHDLTKPYTVLRHLRDGDVVIMNRQPSLHRASMMAHFVRVLTGQKTFRLHYANCNSYNADFDGDEMNLHCAQDPTARAEAALICNADCNYTVAKSGEPLRGLIQDHVLGGNFLTIRGTFLTRPQYFALVYVGVASFTDKGEKLDLDNGKVVSSEFSAGDPYARALGARNLRIVVEEPTIWKPEPLWTGKQVINSILKTLIDSVAVLEYGRKADGTANQAFLKRYRGINLVSKAKTPGDAWMGRLGTDKEEQIVIIRNSELVQGVFDKAQIGAASYGLVHLCYELFGPRVAGMLLSVFARVFSSYLQIRGFSCSSGDFQMTLEGEKARQRMIARCTAAGTLLQEQFIDSVYQHMHWRENIENASGVQSKYVHVGKALSSALAASKHQAGTLATSYVKERYQQFVKTEQINQFVTVDGLLNKDPQNVRLKNTTVPPHWPADPSKSAESQQNSPWLTEAQRSEFRDQGTAGFGDQLVAEEDLIQSKAGSSKTGLRKATEEHSAVMKAVDCDTSSSWNVSRSLHLIPKQPDWRLGDVKKMYQWMLGQLSKLKAMGASDKDTRQFLLQGFTTVPELAIYFPELAKVVGTRKMWAGERLEDRLVVAAAARLTGTVPPPAPLGRL</sequence>
<evidence type="ECO:0000256" key="8">
    <source>
        <dbReference type="ARBA" id="ARBA00022842"/>
    </source>
</evidence>
<evidence type="ECO:0000256" key="3">
    <source>
        <dbReference type="ARBA" id="ARBA00022478"/>
    </source>
</evidence>
<evidence type="ECO:0000256" key="5">
    <source>
        <dbReference type="ARBA" id="ARBA00022695"/>
    </source>
</evidence>
<evidence type="ECO:0000256" key="1">
    <source>
        <dbReference type="ARBA" id="ARBA00004123"/>
    </source>
</evidence>
<comment type="function">
    <text evidence="11">DNA-dependent RNA polymerase catalyzes the transcription of DNA into RNA using the four ribonucleoside triphosphates as substrates.</text>
</comment>
<dbReference type="eggNOG" id="KOG0262">
    <property type="taxonomic scope" value="Eukaryota"/>
</dbReference>
<comment type="caution">
    <text evidence="14">The sequence shown here is derived from an EMBL/GenBank/DDBJ whole genome shotgun (WGS) entry which is preliminary data.</text>
</comment>
<evidence type="ECO:0000256" key="7">
    <source>
        <dbReference type="ARBA" id="ARBA00022833"/>
    </source>
</evidence>
<keyword evidence="5 11" id="KW-0548">Nucleotidyltransferase</keyword>
<dbReference type="VEuPathDB" id="CryptoDB:GNI_013220"/>
<dbReference type="GO" id="GO:0003899">
    <property type="term" value="F:DNA-directed RNA polymerase activity"/>
    <property type="evidence" value="ECO:0007669"/>
    <property type="project" value="UniProtKB-EC"/>
</dbReference>
<dbReference type="Pfam" id="PF04997">
    <property type="entry name" value="RNA_pol_Rpb1_1"/>
    <property type="match status" value="1"/>
</dbReference>
<evidence type="ECO:0000256" key="10">
    <source>
        <dbReference type="ARBA" id="ARBA00023242"/>
    </source>
</evidence>
<dbReference type="EC" id="2.7.7.6" evidence="11"/>
<dbReference type="InterPro" id="IPR045867">
    <property type="entry name" value="DNA-dir_RpoC_beta_prime"/>
</dbReference>
<evidence type="ECO:0000256" key="11">
    <source>
        <dbReference type="RuleBase" id="RU004279"/>
    </source>
</evidence>
<evidence type="ECO:0000256" key="2">
    <source>
        <dbReference type="ARBA" id="ARBA00006460"/>
    </source>
</evidence>
<accession>A0A023BCL3</accession>
<comment type="similarity">
    <text evidence="2 11">Belongs to the RNA polymerase beta' chain family.</text>
</comment>
<evidence type="ECO:0000313" key="15">
    <source>
        <dbReference type="Proteomes" id="UP000019763"/>
    </source>
</evidence>
<dbReference type="InterPro" id="IPR007066">
    <property type="entry name" value="RNA_pol_Rpb1_3"/>
</dbReference>
<evidence type="ECO:0000256" key="9">
    <source>
        <dbReference type="ARBA" id="ARBA00023163"/>
    </source>
</evidence>
<evidence type="ECO:0000256" key="6">
    <source>
        <dbReference type="ARBA" id="ARBA00022723"/>
    </source>
</evidence>
<dbReference type="Gene3D" id="3.30.1490.180">
    <property type="entry name" value="RNA polymerase ii"/>
    <property type="match status" value="1"/>
</dbReference>
<dbReference type="GeneID" id="22910738"/>
<evidence type="ECO:0000259" key="13">
    <source>
        <dbReference type="SMART" id="SM00663"/>
    </source>
</evidence>
<dbReference type="OrthoDB" id="270392at2759"/>
<comment type="subcellular location">
    <subcellularLocation>
        <location evidence="1">Nucleus</location>
    </subcellularLocation>
</comment>
<dbReference type="InterPro" id="IPR042102">
    <property type="entry name" value="RNA_pol_Rpb1_3_sf"/>
</dbReference>
<dbReference type="GO" id="GO:0005736">
    <property type="term" value="C:RNA polymerase I complex"/>
    <property type="evidence" value="ECO:0007669"/>
    <property type="project" value="UniProtKB-ARBA"/>
</dbReference>
<dbReference type="EMBL" id="AFNH02000098">
    <property type="protein sequence ID" value="EZG84200.1"/>
    <property type="molecule type" value="Genomic_DNA"/>
</dbReference>
<keyword evidence="6" id="KW-0479">Metal-binding</keyword>
<dbReference type="Pfam" id="PF04983">
    <property type="entry name" value="RNA_pol_Rpb1_3"/>
    <property type="match status" value="1"/>
</dbReference>
<dbReference type="Proteomes" id="UP000019763">
    <property type="component" value="Unassembled WGS sequence"/>
</dbReference>
<keyword evidence="9 11" id="KW-0804">Transcription</keyword>
<keyword evidence="8" id="KW-0460">Magnesium</keyword>
<feature type="non-terminal residue" evidence="14">
    <location>
        <position position="1217"/>
    </location>
</feature>
<dbReference type="RefSeq" id="XP_011128874.1">
    <property type="nucleotide sequence ID" value="XM_011130572.1"/>
</dbReference>
<dbReference type="PANTHER" id="PTHR19376">
    <property type="entry name" value="DNA-DIRECTED RNA POLYMERASE"/>
    <property type="match status" value="1"/>
</dbReference>
<evidence type="ECO:0000313" key="14">
    <source>
        <dbReference type="EMBL" id="EZG84200.1"/>
    </source>
</evidence>
<dbReference type="PANTHER" id="PTHR19376:SF11">
    <property type="entry name" value="DNA-DIRECTED RNA POLYMERASE I SUBUNIT RPA1"/>
    <property type="match status" value="1"/>
</dbReference>
<gene>
    <name evidence="14" type="ORF">GNI_013220</name>
</gene>
<dbReference type="SMART" id="SM00663">
    <property type="entry name" value="RPOLA_N"/>
    <property type="match status" value="1"/>
</dbReference>
<dbReference type="Pfam" id="PF00623">
    <property type="entry name" value="RNA_pol_Rpb1_2"/>
    <property type="match status" value="1"/>
</dbReference>
<dbReference type="Gene3D" id="2.40.40.20">
    <property type="match status" value="1"/>
</dbReference>
<protein>
    <recommendedName>
        <fullName evidence="11">DNA-directed RNA polymerase subunit</fullName>
        <ecNumber evidence="11">2.7.7.6</ecNumber>
    </recommendedName>
</protein>
<name>A0A023BCL3_GRENI</name>
<comment type="catalytic activity">
    <reaction evidence="11">
        <text>RNA(n) + a ribonucleoside 5'-triphosphate = RNA(n+1) + diphosphate</text>
        <dbReference type="Rhea" id="RHEA:21248"/>
        <dbReference type="Rhea" id="RHEA-COMP:14527"/>
        <dbReference type="Rhea" id="RHEA-COMP:17342"/>
        <dbReference type="ChEBI" id="CHEBI:33019"/>
        <dbReference type="ChEBI" id="CHEBI:61557"/>
        <dbReference type="ChEBI" id="CHEBI:140395"/>
        <dbReference type="EC" id="2.7.7.6"/>
    </reaction>
</comment>
<dbReference type="InterPro" id="IPR006592">
    <property type="entry name" value="RNA_pol_N"/>
</dbReference>
<dbReference type="InterPro" id="IPR000722">
    <property type="entry name" value="RNA_pol_asu"/>
</dbReference>
<proteinExistence type="inferred from homology"/>
<keyword evidence="3 11" id="KW-0240">DNA-directed RNA polymerase</keyword>
<dbReference type="AlphaFoldDB" id="A0A023BCL3"/>
<keyword evidence="15" id="KW-1185">Reference proteome</keyword>
<dbReference type="InterPro" id="IPR044893">
    <property type="entry name" value="RNA_pol_Rpb1_clamp_domain"/>
</dbReference>
<dbReference type="SUPFAM" id="SSF64484">
    <property type="entry name" value="beta and beta-prime subunits of DNA dependent RNA-polymerase"/>
    <property type="match status" value="1"/>
</dbReference>
<keyword evidence="4 11" id="KW-0808">Transferase</keyword>
<dbReference type="FunFam" id="2.40.40.20:FF:000019">
    <property type="entry name" value="DNA-directed RNA polymerase II subunit RPB1"/>
    <property type="match status" value="1"/>
</dbReference>
<dbReference type="OMA" id="QANNERC"/>